<feature type="transmembrane region" description="Helical" evidence="12">
    <location>
        <begin position="319"/>
        <end position="337"/>
    </location>
</feature>
<dbReference type="PROSITE" id="PS50929">
    <property type="entry name" value="ABC_TM1F"/>
    <property type="match status" value="2"/>
</dbReference>
<evidence type="ECO:0000256" key="8">
    <source>
        <dbReference type="ARBA" id="ARBA00022989"/>
    </source>
</evidence>
<dbReference type="InterPro" id="IPR027417">
    <property type="entry name" value="P-loop_NTPase"/>
</dbReference>
<dbReference type="Gene3D" id="3.40.50.300">
    <property type="entry name" value="P-loop containing nucleotide triphosphate hydrolases"/>
    <property type="match status" value="2"/>
</dbReference>
<keyword evidence="9 12" id="KW-0472">Membrane</keyword>
<feature type="transmembrane region" description="Helical" evidence="12">
    <location>
        <begin position="1059"/>
        <end position="1080"/>
    </location>
</feature>
<dbReference type="InterPro" id="IPR036640">
    <property type="entry name" value="ABC1_TM_sf"/>
</dbReference>
<keyword evidence="4" id="KW-1003">Cell membrane</keyword>
<evidence type="ECO:0000256" key="11">
    <source>
        <dbReference type="SAM" id="MobiDB-lite"/>
    </source>
</evidence>
<dbReference type="GO" id="GO:0005524">
    <property type="term" value="F:ATP binding"/>
    <property type="evidence" value="ECO:0007669"/>
    <property type="project" value="UniProtKB-KW"/>
</dbReference>
<protein>
    <submittedName>
        <fullName evidence="15">Uncharacterized protein</fullName>
    </submittedName>
</protein>
<dbReference type="CDD" id="cd18580">
    <property type="entry name" value="ABC_6TM_ABCC_D2"/>
    <property type="match status" value="1"/>
</dbReference>
<dbReference type="InterPro" id="IPR011527">
    <property type="entry name" value="ABC1_TM_dom"/>
</dbReference>
<evidence type="ECO:0000256" key="6">
    <source>
        <dbReference type="ARBA" id="ARBA00022741"/>
    </source>
</evidence>
<dbReference type="Pfam" id="PF00005">
    <property type="entry name" value="ABC_tran"/>
    <property type="match status" value="2"/>
</dbReference>
<feature type="transmembrane region" description="Helical" evidence="12">
    <location>
        <begin position="1033"/>
        <end position="1053"/>
    </location>
</feature>
<comment type="similarity">
    <text evidence="2">Belongs to the ABC transporter superfamily. ABCC family. Conjugate transporter (TC 3.A.1.208) subfamily.</text>
</comment>
<dbReference type="InterPro" id="IPR044746">
    <property type="entry name" value="ABCC_6TM_D1"/>
</dbReference>
<dbReference type="PROSITE" id="PS00211">
    <property type="entry name" value="ABC_TRANSPORTER_1"/>
    <property type="match status" value="2"/>
</dbReference>
<organism evidence="15 16">
    <name type="scientific">Stachybotrys chartarum (strain CBS 109288 / IBT 7711)</name>
    <name type="common">Toxic black mold</name>
    <name type="synonym">Stilbospora chartarum</name>
    <dbReference type="NCBI Taxonomy" id="1280523"/>
    <lineage>
        <taxon>Eukaryota</taxon>
        <taxon>Fungi</taxon>
        <taxon>Dikarya</taxon>
        <taxon>Ascomycota</taxon>
        <taxon>Pezizomycotina</taxon>
        <taxon>Sordariomycetes</taxon>
        <taxon>Hypocreomycetidae</taxon>
        <taxon>Hypocreales</taxon>
        <taxon>Stachybotryaceae</taxon>
        <taxon>Stachybotrys</taxon>
    </lineage>
</organism>
<dbReference type="InterPro" id="IPR017871">
    <property type="entry name" value="ABC_transporter-like_CS"/>
</dbReference>
<feature type="transmembrane region" description="Helical" evidence="12">
    <location>
        <begin position="414"/>
        <end position="441"/>
    </location>
</feature>
<evidence type="ECO:0000256" key="3">
    <source>
        <dbReference type="ARBA" id="ARBA00022448"/>
    </source>
</evidence>
<comment type="subcellular location">
    <subcellularLocation>
        <location evidence="1">Cell membrane</location>
        <topology evidence="1">Multi-pass membrane protein</topology>
    </subcellularLocation>
</comment>
<evidence type="ECO:0000259" key="14">
    <source>
        <dbReference type="PROSITE" id="PS50929"/>
    </source>
</evidence>
<dbReference type="FunFam" id="3.40.50.300:FF:000838">
    <property type="entry name" value="ABC multidrug transporter (Eurofung)"/>
    <property type="match status" value="1"/>
</dbReference>
<feature type="transmembrane region" description="Helical" evidence="12">
    <location>
        <begin position="33"/>
        <end position="54"/>
    </location>
</feature>
<dbReference type="GO" id="GO:0016887">
    <property type="term" value="F:ATP hydrolysis activity"/>
    <property type="evidence" value="ECO:0007669"/>
    <property type="project" value="InterPro"/>
</dbReference>
<dbReference type="InterPro" id="IPR044726">
    <property type="entry name" value="ABCC_6TM_D2"/>
</dbReference>
<feature type="transmembrane region" description="Helical" evidence="12">
    <location>
        <begin position="1144"/>
        <end position="1164"/>
    </location>
</feature>
<keyword evidence="6" id="KW-0547">Nucleotide-binding</keyword>
<feature type="transmembrane region" description="Helical" evidence="12">
    <location>
        <begin position="911"/>
        <end position="938"/>
    </location>
</feature>
<dbReference type="FunFam" id="1.20.1560.10:FF:000066">
    <property type="entry name" value="ABC multidrug transporter (Eurofung)"/>
    <property type="match status" value="1"/>
</dbReference>
<keyword evidence="10" id="KW-0325">Glycoprotein</keyword>
<dbReference type="PANTHER" id="PTHR24223">
    <property type="entry name" value="ATP-BINDING CASSETTE SUB-FAMILY C"/>
    <property type="match status" value="1"/>
</dbReference>
<evidence type="ECO:0000313" key="15">
    <source>
        <dbReference type="EMBL" id="KEY73169.1"/>
    </source>
</evidence>
<dbReference type="OrthoDB" id="6500128at2759"/>
<dbReference type="SMART" id="SM00382">
    <property type="entry name" value="AAA"/>
    <property type="match status" value="2"/>
</dbReference>
<dbReference type="FunFam" id="1.20.1560.10:FF:000055">
    <property type="entry name" value="ABC multidrug transporter (Eurofung)"/>
    <property type="match status" value="1"/>
</dbReference>
<dbReference type="InterPro" id="IPR003593">
    <property type="entry name" value="AAA+_ATPase"/>
</dbReference>
<dbReference type="InterPro" id="IPR050173">
    <property type="entry name" value="ABC_transporter_C-like"/>
</dbReference>
<evidence type="ECO:0000256" key="5">
    <source>
        <dbReference type="ARBA" id="ARBA00022692"/>
    </source>
</evidence>
<dbReference type="CDD" id="cd03250">
    <property type="entry name" value="ABCC_MRP_domain1"/>
    <property type="match status" value="1"/>
</dbReference>
<keyword evidence="3" id="KW-0813">Transport</keyword>
<proteinExistence type="inferred from homology"/>
<dbReference type="GO" id="GO:0005886">
    <property type="term" value="C:plasma membrane"/>
    <property type="evidence" value="ECO:0007669"/>
    <property type="project" value="UniProtKB-SubCell"/>
</dbReference>
<dbReference type="FunFam" id="3.40.50.300:FF:001854">
    <property type="entry name" value="ABC multidrug transporter (Eurofung)"/>
    <property type="match status" value="1"/>
</dbReference>
<keyword evidence="7" id="KW-0067">ATP-binding</keyword>
<feature type="domain" description="ABC transmembrane type-1" evidence="14">
    <location>
        <begin position="925"/>
        <end position="1202"/>
    </location>
</feature>
<dbReference type="InterPro" id="IPR003439">
    <property type="entry name" value="ABC_transporter-like_ATP-bd"/>
</dbReference>
<evidence type="ECO:0000313" key="16">
    <source>
        <dbReference type="Proteomes" id="UP000028045"/>
    </source>
</evidence>
<feature type="transmembrane region" description="Helical" evidence="12">
    <location>
        <begin position="278"/>
        <end position="299"/>
    </location>
</feature>
<evidence type="ECO:0000256" key="1">
    <source>
        <dbReference type="ARBA" id="ARBA00004651"/>
    </source>
</evidence>
<evidence type="ECO:0000259" key="13">
    <source>
        <dbReference type="PROSITE" id="PS50893"/>
    </source>
</evidence>
<dbReference type="PANTHER" id="PTHR24223:SF269">
    <property type="entry name" value="ABC MULTIDRUG TRANSPORTER (EUROFUNG)-RELATED"/>
    <property type="match status" value="1"/>
</dbReference>
<feature type="transmembrane region" description="Helical" evidence="12">
    <location>
        <begin position="453"/>
        <end position="476"/>
    </location>
</feature>
<feature type="region of interest" description="Disordered" evidence="11">
    <location>
        <begin position="592"/>
        <end position="611"/>
    </location>
</feature>
<dbReference type="EMBL" id="KL647898">
    <property type="protein sequence ID" value="KEY73169.1"/>
    <property type="molecule type" value="Genomic_DNA"/>
</dbReference>
<feature type="domain" description="ABC transporter" evidence="13">
    <location>
        <begin position="626"/>
        <end position="853"/>
    </location>
</feature>
<feature type="transmembrane region" description="Helical" evidence="12">
    <location>
        <begin position="958"/>
        <end position="980"/>
    </location>
</feature>
<evidence type="ECO:0000256" key="2">
    <source>
        <dbReference type="ARBA" id="ARBA00009726"/>
    </source>
</evidence>
<feature type="domain" description="ABC transporter" evidence="13">
    <location>
        <begin position="1239"/>
        <end position="1471"/>
    </location>
</feature>
<dbReference type="CDD" id="cd18579">
    <property type="entry name" value="ABC_6TM_ABCC_D1"/>
    <property type="match status" value="1"/>
</dbReference>
<dbReference type="CDD" id="cd03244">
    <property type="entry name" value="ABCC_MRP_domain2"/>
    <property type="match status" value="1"/>
</dbReference>
<sequence>MASPCTLVDDTFGPYAGDCRGGFDLTLLFEESILALPLISLLLLAVPCRTFYLLHKGVVKVQTSPLLHCKLVNQVIDRARKAVLVLLIASQIGILVLWTRPAAVTTRTTLPVAALSLAGSIAIAILSYVEHVYSVRPSTTLNSFLLFSTIFDAARSRTLWLQGYNRPVAIAFLISTIIKVILCALEGSEKRKFLRPPYKTLPPEATSGLFSRWLFSWQIPLFRAGYSNTLAIEDLFVLDKHLGSRYLQRSVESAWSQVSKQSNYALLLTVVRTLKKPLLMIVFPRICFIGFTFCQPFLISSTLAWSDRPSDTPDMDEGYGLIGAFFLVYVGLAVTMGQHQHLTFRAITMVRGQLISLLYKKATDLSITAVDPTASLTLMSADIERIDMGWRTMHEIWANLVEIGIALYLLQRQLGIACLIPLGTALVSIIGSVIAVSFVMARQAIWLEAIERRVAVTSAMLGAMKGVKMCGLTDLLKTRIQDMRMEELHISGKFRRLLIWNMGLAYLAPIFAPILTFTTYILLARNEGDGSTLDTNRVFTSLSLFALLQEPLSSFVMALSTFMGSVGSFVRMQAFLEADPRVDKRCRARDDAISSDGSWNTNSPHHDAEKNMSKEKGFIDSGGNVITVKNGAFGYDTTKEPNLSNINANVPVGKFTMIVGPVGCGKSTLLKAFLGEVNVMGGSIEVLNTEMAYCDQTPWHMNGTVRDSIIAFSGANERWYQRVVEACALTQDFSQLPRGDLTSIGSKGIVLSGGQSQRIALARAVYAQKDTIILDDVFSGLDAHTENLVFHNLLGVHGILRQARSTVIFASSRSKRLAYADHILCLDAAGKICEWGSFKELSASGGYVSQLQVAPTDWAHAGPPSTPPQSSGGSSEALQDRAALVDARQVIDSKAEKDEGRRTGDVAIYVYYVRAIGWFSTCVFVVAICCFIFCQSFPTIWVNWWAAANAESPNQRLGYYLGIYAMLGGLALVFLVASCWQMIVTMVPLSGKNFHWSLLRTVLDSPMSFFAATDAGITINRFSQDLQLIDMDLPITALNTFATFVLCIAQMILIAVGSYYTAISFPLLLAALWAVQHVYLRTSRQLRFMDLEAKSPLYSLFTESLNGLATVRAFGWRGALEERHHELLDRSQRPYYLLYAVQRWLTFVLDMFVAAIALLLIVLVTQLRGTLSSGMIGVALVNVIMFSQTLKLLMTFWTNLETHIGAISRVKSFTSEAVSEHEPQEKELPPCDWPSAGAVTFDNLSAGYKKSEDVLKNVSFSIKAGQKIGVCGRTGSGKSSLVACIFRMIDWHGGRITVDGVDISTLPREQVRTCLVGVPQDAFIIDGSTVRLNADPTQSLSDAVVADALRTVELWDIVSEKGGLDTMIEQLHLSHGQQQLFCLARAMLRPSRLLVLDEATSSVDAHTDALLQRVMRERFASHTVIAIIHKLESVVDDFDAVALLDNGELREFGPPEDLLRAGPEVSAFAGLYASISASKETTTAEEGYSVTL</sequence>
<gene>
    <name evidence="15" type="ORF">S7711_04135</name>
</gene>
<name>A0A084B6J0_STACB</name>
<feature type="transmembrane region" description="Helical" evidence="12">
    <location>
        <begin position="82"/>
        <end position="98"/>
    </location>
</feature>
<feature type="transmembrane region" description="Helical" evidence="12">
    <location>
        <begin position="110"/>
        <end position="129"/>
    </location>
</feature>
<accession>A0A084B6J0</accession>
<dbReference type="Gene3D" id="1.20.1560.10">
    <property type="entry name" value="ABC transporter type 1, transmembrane domain"/>
    <property type="match status" value="2"/>
</dbReference>
<dbReference type="GO" id="GO:0140359">
    <property type="term" value="F:ABC-type transporter activity"/>
    <property type="evidence" value="ECO:0007669"/>
    <property type="project" value="InterPro"/>
</dbReference>
<evidence type="ECO:0000256" key="9">
    <source>
        <dbReference type="ARBA" id="ARBA00023136"/>
    </source>
</evidence>
<dbReference type="Proteomes" id="UP000028045">
    <property type="component" value="Unassembled WGS sequence"/>
</dbReference>
<dbReference type="PROSITE" id="PS50893">
    <property type="entry name" value="ABC_TRANSPORTER_2"/>
    <property type="match status" value="2"/>
</dbReference>
<evidence type="ECO:0000256" key="4">
    <source>
        <dbReference type="ARBA" id="ARBA00022475"/>
    </source>
</evidence>
<dbReference type="HOGENOM" id="CLU_000604_27_5_1"/>
<dbReference type="SUPFAM" id="SSF90123">
    <property type="entry name" value="ABC transporter transmembrane region"/>
    <property type="match status" value="2"/>
</dbReference>
<reference evidence="15 16" key="1">
    <citation type="journal article" date="2014" name="BMC Genomics">
        <title>Comparative genome sequencing reveals chemotype-specific gene clusters in the toxigenic black mold Stachybotrys.</title>
        <authorList>
            <person name="Semeiks J."/>
            <person name="Borek D."/>
            <person name="Otwinowski Z."/>
            <person name="Grishin N.V."/>
        </authorList>
    </citation>
    <scope>NUCLEOTIDE SEQUENCE [LARGE SCALE GENOMIC DNA]</scope>
    <source>
        <strain evidence="16">CBS 109288 / IBT 7711</strain>
    </source>
</reference>
<keyword evidence="5 12" id="KW-0812">Transmembrane</keyword>
<evidence type="ECO:0000256" key="7">
    <source>
        <dbReference type="ARBA" id="ARBA00022840"/>
    </source>
</evidence>
<evidence type="ECO:0000256" key="10">
    <source>
        <dbReference type="ARBA" id="ARBA00023180"/>
    </source>
</evidence>
<dbReference type="Pfam" id="PF00664">
    <property type="entry name" value="ABC_membrane"/>
    <property type="match status" value="2"/>
</dbReference>
<keyword evidence="16" id="KW-1185">Reference proteome</keyword>
<evidence type="ECO:0000256" key="12">
    <source>
        <dbReference type="SAM" id="Phobius"/>
    </source>
</evidence>
<keyword evidence="8 12" id="KW-1133">Transmembrane helix</keyword>
<dbReference type="SUPFAM" id="SSF52540">
    <property type="entry name" value="P-loop containing nucleoside triphosphate hydrolases"/>
    <property type="match status" value="2"/>
</dbReference>
<feature type="transmembrane region" description="Helical" evidence="12">
    <location>
        <begin position="497"/>
        <end position="522"/>
    </location>
</feature>
<feature type="domain" description="ABC transmembrane type-1" evidence="14">
    <location>
        <begin position="286"/>
        <end position="564"/>
    </location>
</feature>